<evidence type="ECO:0000256" key="1">
    <source>
        <dbReference type="ARBA" id="ARBA00004651"/>
    </source>
</evidence>
<comment type="caution">
    <text evidence="9">The sequence shown here is derived from an EMBL/GenBank/DDBJ whole genome shotgun (WGS) entry which is preliminary data.</text>
</comment>
<keyword evidence="4 8" id="KW-0812">Transmembrane</keyword>
<reference evidence="9 10" key="1">
    <citation type="submission" date="2023-06" db="EMBL/GenBank/DDBJ databases">
        <title>Aquibacillus rhizosphaerae LR5S19.</title>
        <authorList>
            <person name="Sun J.-Q."/>
        </authorList>
    </citation>
    <scope>NUCLEOTIDE SEQUENCE [LARGE SCALE GENOMIC DNA]</scope>
    <source>
        <strain evidence="9 10">LR5S19</strain>
    </source>
</reference>
<keyword evidence="3" id="KW-1003">Cell membrane</keyword>
<evidence type="ECO:0000256" key="5">
    <source>
        <dbReference type="ARBA" id="ARBA00022960"/>
    </source>
</evidence>
<feature type="transmembrane region" description="Helical" evidence="8">
    <location>
        <begin position="36"/>
        <end position="53"/>
    </location>
</feature>
<keyword evidence="6 8" id="KW-1133">Transmembrane helix</keyword>
<accession>A0ABT7L724</accession>
<sequence>MQRFYLPLLLLLMVVFEGVALDFVPQSLMAKELLMIPHWLLLFLVMITLFYDLENTYYSLLYAILFGLMIDITYTDVLGVYMFVYALVIYIIHGIRKVLHANFFVALLLSIIAIALADIGIYIIYFFIGINELLWNDYMMIRLIPTLIANSVFFILLYPIIKTRLLNWSQERFDSKKM</sequence>
<protein>
    <submittedName>
        <fullName evidence="9">Rod shape-determining protein MreD</fullName>
    </submittedName>
</protein>
<keyword evidence="7 8" id="KW-0472">Membrane</keyword>
<keyword evidence="5" id="KW-0133">Cell shape</keyword>
<organism evidence="9 10">
    <name type="scientific">Aquibacillus rhizosphaerae</name>
    <dbReference type="NCBI Taxonomy" id="3051431"/>
    <lineage>
        <taxon>Bacteria</taxon>
        <taxon>Bacillati</taxon>
        <taxon>Bacillota</taxon>
        <taxon>Bacilli</taxon>
        <taxon>Bacillales</taxon>
        <taxon>Bacillaceae</taxon>
        <taxon>Aquibacillus</taxon>
    </lineage>
</organism>
<evidence type="ECO:0000256" key="4">
    <source>
        <dbReference type="ARBA" id="ARBA00022692"/>
    </source>
</evidence>
<evidence type="ECO:0000313" key="10">
    <source>
        <dbReference type="Proteomes" id="UP001235343"/>
    </source>
</evidence>
<keyword evidence="10" id="KW-1185">Reference proteome</keyword>
<dbReference type="RefSeq" id="WP_285932952.1">
    <property type="nucleotide sequence ID" value="NZ_JASTZU010000042.1"/>
</dbReference>
<name>A0ABT7L724_9BACI</name>
<evidence type="ECO:0000256" key="7">
    <source>
        <dbReference type="ARBA" id="ARBA00023136"/>
    </source>
</evidence>
<evidence type="ECO:0000256" key="2">
    <source>
        <dbReference type="ARBA" id="ARBA00007776"/>
    </source>
</evidence>
<evidence type="ECO:0000256" key="8">
    <source>
        <dbReference type="SAM" id="Phobius"/>
    </source>
</evidence>
<comment type="subcellular location">
    <subcellularLocation>
        <location evidence="1">Cell membrane</location>
        <topology evidence="1">Multi-pass membrane protein</topology>
    </subcellularLocation>
</comment>
<comment type="similarity">
    <text evidence="2">Belongs to the MreD family.</text>
</comment>
<dbReference type="Pfam" id="PF04093">
    <property type="entry name" value="MreD"/>
    <property type="match status" value="1"/>
</dbReference>
<feature type="transmembrane region" description="Helical" evidence="8">
    <location>
        <begin position="104"/>
        <end position="128"/>
    </location>
</feature>
<dbReference type="InterPro" id="IPR007227">
    <property type="entry name" value="Cell_shape_determining_MreD"/>
</dbReference>
<feature type="transmembrane region" description="Helical" evidence="8">
    <location>
        <begin position="140"/>
        <end position="161"/>
    </location>
</feature>
<evidence type="ECO:0000256" key="3">
    <source>
        <dbReference type="ARBA" id="ARBA00022475"/>
    </source>
</evidence>
<dbReference type="NCBIfam" id="TIGR03426">
    <property type="entry name" value="shape_MreD"/>
    <property type="match status" value="1"/>
</dbReference>
<proteinExistence type="inferred from homology"/>
<feature type="transmembrane region" description="Helical" evidence="8">
    <location>
        <begin position="60"/>
        <end position="92"/>
    </location>
</feature>
<dbReference type="Proteomes" id="UP001235343">
    <property type="component" value="Unassembled WGS sequence"/>
</dbReference>
<evidence type="ECO:0000313" key="9">
    <source>
        <dbReference type="EMBL" id="MDL4841665.1"/>
    </source>
</evidence>
<evidence type="ECO:0000256" key="6">
    <source>
        <dbReference type="ARBA" id="ARBA00022989"/>
    </source>
</evidence>
<gene>
    <name evidence="9" type="primary">mreD</name>
    <name evidence="9" type="ORF">QQS35_14585</name>
</gene>
<dbReference type="EMBL" id="JASTZU010000042">
    <property type="protein sequence ID" value="MDL4841665.1"/>
    <property type="molecule type" value="Genomic_DNA"/>
</dbReference>